<gene>
    <name evidence="2" type="ORF">WJX68_01100</name>
</gene>
<reference evidence="2 3" key="1">
    <citation type="submission" date="2024-03" db="EMBL/GenBank/DDBJ databases">
        <title>Draft genome sequence of Pseudonocardia sp. DW16-2.</title>
        <authorList>
            <person name="Duangmal K."/>
        </authorList>
    </citation>
    <scope>NUCLEOTIDE SEQUENCE [LARGE SCALE GENOMIC DNA]</scope>
    <source>
        <strain evidence="2 3">DW16-2</strain>
    </source>
</reference>
<dbReference type="InterPro" id="IPR024344">
    <property type="entry name" value="MDMPI_metal-binding"/>
</dbReference>
<keyword evidence="2" id="KW-0413">Isomerase</keyword>
<protein>
    <submittedName>
        <fullName evidence="2">Maleylpyruvate isomerase family mycothiol-dependent enzyme</fullName>
    </submittedName>
</protein>
<name>A0ABU8T0N3_9PSEU</name>
<dbReference type="Gene3D" id="1.20.120.450">
    <property type="entry name" value="dinb family like domain"/>
    <property type="match status" value="1"/>
</dbReference>
<proteinExistence type="predicted"/>
<dbReference type="NCBIfam" id="TIGR03083">
    <property type="entry name" value="maleylpyruvate isomerase family mycothiol-dependent enzyme"/>
    <property type="match status" value="1"/>
</dbReference>
<evidence type="ECO:0000313" key="3">
    <source>
        <dbReference type="Proteomes" id="UP001364211"/>
    </source>
</evidence>
<dbReference type="InterPro" id="IPR017517">
    <property type="entry name" value="Maleyloyr_isom"/>
</dbReference>
<feature type="domain" description="Mycothiol-dependent maleylpyruvate isomerase metal-binding" evidence="1">
    <location>
        <begin position="18"/>
        <end position="103"/>
    </location>
</feature>
<dbReference type="Proteomes" id="UP001364211">
    <property type="component" value="Unassembled WGS sequence"/>
</dbReference>
<dbReference type="GO" id="GO:0016853">
    <property type="term" value="F:isomerase activity"/>
    <property type="evidence" value="ECO:0007669"/>
    <property type="project" value="UniProtKB-KW"/>
</dbReference>
<organism evidence="2 3">
    <name type="scientific">Pseudonocardia spirodelae</name>
    <dbReference type="NCBI Taxonomy" id="3133431"/>
    <lineage>
        <taxon>Bacteria</taxon>
        <taxon>Bacillati</taxon>
        <taxon>Actinomycetota</taxon>
        <taxon>Actinomycetes</taxon>
        <taxon>Pseudonocardiales</taxon>
        <taxon>Pseudonocardiaceae</taxon>
        <taxon>Pseudonocardia</taxon>
    </lineage>
</organism>
<dbReference type="Pfam" id="PF11716">
    <property type="entry name" value="MDMPI_N"/>
    <property type="match status" value="1"/>
</dbReference>
<dbReference type="EMBL" id="JBBJUP010000001">
    <property type="protein sequence ID" value="MEJ8277512.1"/>
    <property type="molecule type" value="Genomic_DNA"/>
</dbReference>
<sequence>MTASAVPDETVLAVSARHRRALADLLGSLDQEALAHPSLCTEWDVRTVAGHVASVLTMNLGTLVVDMVTARGSADRAIDRAARRVAARPVPEIAAILRTHADSRFAIPGVGLRGPMTDVLVHTADIAVPLGLPHDPDPADVRIALDFVVAGRPRAFTTRGRLDGLRLVADDAGFAHGEGAQVRGRGIDVLVAACGRPAVLDRLDGDGVAVLRERLG</sequence>
<dbReference type="RefSeq" id="WP_340285567.1">
    <property type="nucleotide sequence ID" value="NZ_JBBJUP010000001.1"/>
</dbReference>
<dbReference type="InterPro" id="IPR034660">
    <property type="entry name" value="DinB/YfiT-like"/>
</dbReference>
<comment type="caution">
    <text evidence="2">The sequence shown here is derived from an EMBL/GenBank/DDBJ whole genome shotgun (WGS) entry which is preliminary data.</text>
</comment>
<accession>A0ABU8T0N3</accession>
<evidence type="ECO:0000259" key="1">
    <source>
        <dbReference type="Pfam" id="PF11716"/>
    </source>
</evidence>
<evidence type="ECO:0000313" key="2">
    <source>
        <dbReference type="EMBL" id="MEJ8277512.1"/>
    </source>
</evidence>
<dbReference type="SUPFAM" id="SSF109854">
    <property type="entry name" value="DinB/YfiT-like putative metalloenzymes"/>
    <property type="match status" value="1"/>
</dbReference>
<keyword evidence="3" id="KW-1185">Reference proteome</keyword>